<protein>
    <submittedName>
        <fullName evidence="2">Pentapeptide repeat-containing protein</fullName>
    </submittedName>
</protein>
<evidence type="ECO:0000256" key="1">
    <source>
        <dbReference type="SAM" id="SignalP"/>
    </source>
</evidence>
<accession>A0A9X2CBG2</accession>
<proteinExistence type="predicted"/>
<evidence type="ECO:0000313" key="3">
    <source>
        <dbReference type="Proteomes" id="UP001155059"/>
    </source>
</evidence>
<sequence length="44" mass="4642">MKYLPLLLLLSLPLAHADDGDDAPLIVNGCTIAEHSQCPGANLQ</sequence>
<gene>
    <name evidence="2" type="ORF">M1B34_32880</name>
</gene>
<comment type="caution">
    <text evidence="2">The sequence shown here is derived from an EMBL/GenBank/DDBJ whole genome shotgun (WGS) entry which is preliminary data.</text>
</comment>
<name>A0A9X2CBG2_9PSED</name>
<feature type="non-terminal residue" evidence="2">
    <location>
        <position position="44"/>
    </location>
</feature>
<dbReference type="EMBL" id="JALQCW010000124">
    <property type="protein sequence ID" value="MCK9802313.1"/>
    <property type="molecule type" value="Genomic_DNA"/>
</dbReference>
<evidence type="ECO:0000313" key="2">
    <source>
        <dbReference type="EMBL" id="MCK9802313.1"/>
    </source>
</evidence>
<keyword evidence="1" id="KW-0732">Signal</keyword>
<dbReference type="Proteomes" id="UP001155059">
    <property type="component" value="Unassembled WGS sequence"/>
</dbReference>
<reference evidence="2 3" key="2">
    <citation type="journal article" date="2023" name="Plant Pathol.">
        <title>Dismantling and reorganizing Pseudomonas marginalis sensu#lato.</title>
        <authorList>
            <person name="Sawada H."/>
            <person name="Fujikawa T."/>
            <person name="Satou M."/>
        </authorList>
    </citation>
    <scope>NUCLEOTIDE SEQUENCE [LARGE SCALE GENOMIC DNA]</scope>
    <source>
        <strain evidence="2 3">MAFF 302030</strain>
    </source>
</reference>
<reference evidence="2 3" key="1">
    <citation type="journal article" date="2022" name="Int. J. Syst. Evol. Microbiol.">
        <title>Pseudomonas aegrilactucae sp. nov. and Pseudomonas morbosilactucae sp. nov., pathogens causing bacterial rot of lettuce in Japan.</title>
        <authorList>
            <person name="Sawada H."/>
            <person name="Fujikawa T."/>
            <person name="Satou M."/>
        </authorList>
    </citation>
    <scope>NUCLEOTIDE SEQUENCE [LARGE SCALE GENOMIC DNA]</scope>
    <source>
        <strain evidence="2 3">MAFF 302030</strain>
    </source>
</reference>
<organism evidence="2 3">
    <name type="scientific">Pseudomonas morbosilactucae</name>
    <dbReference type="NCBI Taxonomy" id="2938197"/>
    <lineage>
        <taxon>Bacteria</taxon>
        <taxon>Pseudomonadati</taxon>
        <taxon>Pseudomonadota</taxon>
        <taxon>Gammaproteobacteria</taxon>
        <taxon>Pseudomonadales</taxon>
        <taxon>Pseudomonadaceae</taxon>
        <taxon>Pseudomonas</taxon>
    </lineage>
</organism>
<dbReference type="AlphaFoldDB" id="A0A9X2CBG2"/>
<feature type="chain" id="PRO_5040972716" evidence="1">
    <location>
        <begin position="18"/>
        <end position="44"/>
    </location>
</feature>
<feature type="signal peptide" evidence="1">
    <location>
        <begin position="1"/>
        <end position="17"/>
    </location>
</feature>